<proteinExistence type="predicted"/>
<dbReference type="EMBL" id="JAPDFW010000055">
    <property type="protein sequence ID" value="KAJ5078033.1"/>
    <property type="molecule type" value="Genomic_DNA"/>
</dbReference>
<dbReference type="AlphaFoldDB" id="A0A9Q0LS69"/>
<evidence type="ECO:0000313" key="3">
    <source>
        <dbReference type="Proteomes" id="UP001149090"/>
    </source>
</evidence>
<name>A0A9Q0LS69_ANAIG</name>
<evidence type="ECO:0000313" key="2">
    <source>
        <dbReference type="EMBL" id="KAJ5078033.1"/>
    </source>
</evidence>
<dbReference type="InterPro" id="IPR005301">
    <property type="entry name" value="MOB_kinase_act_fam"/>
</dbReference>
<dbReference type="Proteomes" id="UP001149090">
    <property type="component" value="Unassembled WGS sequence"/>
</dbReference>
<accession>A0A9Q0LS69</accession>
<sequence length="217" mass="25811">METKEIKLRRNRKGTPNSQLNQWESLPLNKMDGPFSLQQYIQQLIRKDPSDIEKIIELPEDQDKNLFIYEHLRQIIIDLHLFATFHNEVCTAEKQPIMKLTINGEQTCFLSGAFNPPREVSAIDYIAQTIEQTQDILNNSKLFPSRAYIPAESVGNFSTMFRRLYRIFAYSFFQHRELFDEFEKKYHLCERFTALSQKFQLMDPSLLWIPKDYFENL</sequence>
<evidence type="ECO:0000256" key="1">
    <source>
        <dbReference type="SAM" id="MobiDB-lite"/>
    </source>
</evidence>
<organism evidence="2 3">
    <name type="scientific">Anaeramoeba ignava</name>
    <name type="common">Anaerobic marine amoeba</name>
    <dbReference type="NCBI Taxonomy" id="1746090"/>
    <lineage>
        <taxon>Eukaryota</taxon>
        <taxon>Metamonada</taxon>
        <taxon>Anaeramoebidae</taxon>
        <taxon>Anaeramoeba</taxon>
    </lineage>
</organism>
<comment type="caution">
    <text evidence="2">The sequence shown here is derived from an EMBL/GenBank/DDBJ whole genome shotgun (WGS) entry which is preliminary data.</text>
</comment>
<gene>
    <name evidence="2" type="ORF">M0811_05290</name>
</gene>
<feature type="region of interest" description="Disordered" evidence="1">
    <location>
        <begin position="1"/>
        <end position="20"/>
    </location>
</feature>
<dbReference type="OrthoDB" id="10262609at2759"/>
<dbReference type="SMART" id="SM01388">
    <property type="entry name" value="Mob1_phocein"/>
    <property type="match status" value="1"/>
</dbReference>
<dbReference type="OMA" id="KECPAIA"/>
<dbReference type="Pfam" id="PF03637">
    <property type="entry name" value="Mob1_phocein"/>
    <property type="match status" value="1"/>
</dbReference>
<keyword evidence="3" id="KW-1185">Reference proteome</keyword>
<dbReference type="SUPFAM" id="SSF101152">
    <property type="entry name" value="Mob1/phocein"/>
    <property type="match status" value="1"/>
</dbReference>
<protein>
    <submittedName>
        <fullName evidence="2">Mob-like protein phocein</fullName>
    </submittedName>
</protein>
<dbReference type="PANTHER" id="PTHR22599">
    <property type="entry name" value="MPS ONE BINDER KINASE ACTIVATOR-LIKE MOB"/>
    <property type="match status" value="1"/>
</dbReference>
<dbReference type="InterPro" id="IPR036703">
    <property type="entry name" value="MOB_kinase_act_sf"/>
</dbReference>
<reference evidence="2" key="1">
    <citation type="submission" date="2022-10" db="EMBL/GenBank/DDBJ databases">
        <title>Novel sulphate-reducing endosymbionts in the free-living metamonad Anaeramoeba.</title>
        <authorList>
            <person name="Jerlstrom-Hultqvist J."/>
            <person name="Cepicka I."/>
            <person name="Gallot-Lavallee L."/>
            <person name="Salas-Leiva D."/>
            <person name="Curtis B.A."/>
            <person name="Zahonova K."/>
            <person name="Pipaliya S."/>
            <person name="Dacks J."/>
            <person name="Roger A.J."/>
        </authorList>
    </citation>
    <scope>NUCLEOTIDE SEQUENCE</scope>
    <source>
        <strain evidence="2">BMAN</strain>
    </source>
</reference>
<dbReference type="Gene3D" id="1.20.140.30">
    <property type="entry name" value="MOB kinase activator"/>
    <property type="match status" value="1"/>
</dbReference>